<dbReference type="Proteomes" id="UP000709437">
    <property type="component" value="Unassembled WGS sequence"/>
</dbReference>
<organism evidence="1 2">
    <name type="scientific">Curtobacterium flaccumfaciens pv. flaccumfaciens</name>
    <dbReference type="NCBI Taxonomy" id="138532"/>
    <lineage>
        <taxon>Bacteria</taxon>
        <taxon>Bacillati</taxon>
        <taxon>Actinomycetota</taxon>
        <taxon>Actinomycetes</taxon>
        <taxon>Micrococcales</taxon>
        <taxon>Microbacteriaceae</taxon>
        <taxon>Curtobacterium</taxon>
    </lineage>
</organism>
<reference evidence="1" key="1">
    <citation type="submission" date="2021-05" db="EMBL/GenBank/DDBJ databases">
        <title>Whole genome sequence of Curtobacterium flaccumfaciens pv. flaccumfaciens strain CFBP 3417.</title>
        <authorList>
            <person name="Osdaghi E."/>
            <person name="Taghouti G."/>
            <person name="Portier P."/>
            <person name="Fazliarab A."/>
            <person name="Taghavi S.M."/>
            <person name="Briand M."/>
            <person name="Le-Saux M."/>
            <person name="Jacques M.-A."/>
        </authorList>
    </citation>
    <scope>NUCLEOTIDE SEQUENCE</scope>
    <source>
        <strain evidence="1">CFBP 3417</strain>
    </source>
</reference>
<name>A0A9Q2W2J9_9MICO</name>
<dbReference type="SUPFAM" id="SSF81301">
    <property type="entry name" value="Nucleotidyltransferase"/>
    <property type="match status" value="1"/>
</dbReference>
<dbReference type="InterPro" id="IPR007344">
    <property type="entry name" value="GrpB/CoaE"/>
</dbReference>
<gene>
    <name evidence="1" type="ORF">KK103_08040</name>
</gene>
<dbReference type="PANTHER" id="PTHR34822:SF1">
    <property type="entry name" value="GRPB FAMILY PROTEIN"/>
    <property type="match status" value="1"/>
</dbReference>
<dbReference type="RefSeq" id="WP_214562836.1">
    <property type="nucleotide sequence ID" value="NZ_JAHEWX010000008.1"/>
</dbReference>
<protein>
    <submittedName>
        <fullName evidence="1">GrpB family protein</fullName>
    </submittedName>
</protein>
<evidence type="ECO:0000313" key="1">
    <source>
        <dbReference type="EMBL" id="MBT1541706.1"/>
    </source>
</evidence>
<dbReference type="InterPro" id="IPR043519">
    <property type="entry name" value="NT_sf"/>
</dbReference>
<proteinExistence type="predicted"/>
<accession>A0A9Q2W2J9</accession>
<comment type="caution">
    <text evidence="1">The sequence shown here is derived from an EMBL/GenBank/DDBJ whole genome shotgun (WGS) entry which is preliminary data.</text>
</comment>
<dbReference type="EMBL" id="JAHEWX010000008">
    <property type="protein sequence ID" value="MBT1541706.1"/>
    <property type="molecule type" value="Genomic_DNA"/>
</dbReference>
<dbReference type="AlphaFoldDB" id="A0A9Q2W2J9"/>
<sequence length="187" mass="20145">MIEVVEYRPAWPERFRQLHDAYAAALDDADVPFRSIEHVGSTSVPGLAAKPVLDVDVVVDTDDVPAAVAAMATIGFAPRGDLGVPGRQAFRAPERFAPTNTYVVAAGSLALRNHLAVRDVLRADPALRDEYAAVKRRAATEAEDIDDYIERKSDVLSRILHAGGLSDDERAAITATNRRITDRGAGG</sequence>
<dbReference type="Gene3D" id="3.30.460.10">
    <property type="entry name" value="Beta Polymerase, domain 2"/>
    <property type="match status" value="1"/>
</dbReference>
<dbReference type="Pfam" id="PF04229">
    <property type="entry name" value="GrpB"/>
    <property type="match status" value="1"/>
</dbReference>
<evidence type="ECO:0000313" key="2">
    <source>
        <dbReference type="Proteomes" id="UP000709437"/>
    </source>
</evidence>
<dbReference type="PANTHER" id="PTHR34822">
    <property type="entry name" value="GRPB DOMAIN PROTEIN (AFU_ORTHOLOGUE AFUA_1G01530)"/>
    <property type="match status" value="1"/>
</dbReference>